<feature type="compositionally biased region" description="Basic and acidic residues" evidence="1">
    <location>
        <begin position="186"/>
        <end position="195"/>
    </location>
</feature>
<feature type="compositionally biased region" description="Basic and acidic residues" evidence="1">
    <location>
        <begin position="119"/>
        <end position="140"/>
    </location>
</feature>
<evidence type="ECO:0000313" key="2">
    <source>
        <dbReference type="Proteomes" id="UP000095282"/>
    </source>
</evidence>
<reference evidence="3" key="1">
    <citation type="submission" date="2016-11" db="UniProtKB">
        <authorList>
            <consortium name="WormBaseParasite"/>
        </authorList>
    </citation>
    <scope>IDENTIFICATION</scope>
</reference>
<feature type="region of interest" description="Disordered" evidence="1">
    <location>
        <begin position="1"/>
        <end position="233"/>
    </location>
</feature>
<feature type="compositionally biased region" description="Basic and acidic residues" evidence="1">
    <location>
        <begin position="1"/>
        <end position="11"/>
    </location>
</feature>
<feature type="compositionally biased region" description="Basic and acidic residues" evidence="1">
    <location>
        <begin position="69"/>
        <end position="81"/>
    </location>
</feature>
<dbReference type="AlphaFoldDB" id="A0A1I7TIS8"/>
<feature type="compositionally biased region" description="Basic and acidic residues" evidence="1">
    <location>
        <begin position="204"/>
        <end position="216"/>
    </location>
</feature>
<feature type="compositionally biased region" description="Basic and acidic residues" evidence="1">
    <location>
        <begin position="33"/>
        <end position="42"/>
    </location>
</feature>
<organism evidence="2 3">
    <name type="scientific">Caenorhabditis tropicalis</name>
    <dbReference type="NCBI Taxonomy" id="1561998"/>
    <lineage>
        <taxon>Eukaryota</taxon>
        <taxon>Metazoa</taxon>
        <taxon>Ecdysozoa</taxon>
        <taxon>Nematoda</taxon>
        <taxon>Chromadorea</taxon>
        <taxon>Rhabditida</taxon>
        <taxon>Rhabditina</taxon>
        <taxon>Rhabditomorpha</taxon>
        <taxon>Rhabditoidea</taxon>
        <taxon>Rhabditidae</taxon>
        <taxon>Peloderinae</taxon>
        <taxon>Caenorhabditis</taxon>
    </lineage>
</organism>
<dbReference type="Proteomes" id="UP000095282">
    <property type="component" value="Unplaced"/>
</dbReference>
<proteinExistence type="predicted"/>
<keyword evidence="2" id="KW-1185">Reference proteome</keyword>
<feature type="compositionally biased region" description="Basic residues" evidence="1">
    <location>
        <begin position="82"/>
        <end position="95"/>
    </location>
</feature>
<sequence>MSVAKKTQDEKKKKKSKPSKEKKSKSGVKSKHEKGQKVKKVESNAVIKNKKKKKKKKSKTSKSKTGESVPKETPSKQIIKEKKVKKLKKDGKKVAKTGGSKKSGSLIVDKTQSSVASTNEKKKEEPKKENMKEKKEEKVEPATPGSAKKIAPIPKKSNLYNIVGEYEDSKSMEKTPNINPKRSPPRKVESPEVKTPETVGPPMADEKEQKAILEKSKRAKRNRKKELDTKRLI</sequence>
<feature type="compositionally biased region" description="Basic residues" evidence="1">
    <location>
        <begin position="48"/>
        <end position="62"/>
    </location>
</feature>
<protein>
    <submittedName>
        <fullName evidence="3">Uncharacterized protein</fullName>
    </submittedName>
</protein>
<evidence type="ECO:0000256" key="1">
    <source>
        <dbReference type="SAM" id="MobiDB-lite"/>
    </source>
</evidence>
<accession>A0A1I7TIS8</accession>
<name>A0A1I7TIS8_9PELO</name>
<dbReference type="WBParaSite" id="Csp11.Scaffold625.g6343.t1">
    <property type="protein sequence ID" value="Csp11.Scaffold625.g6343.t1"/>
    <property type="gene ID" value="Csp11.Scaffold625.g6343"/>
</dbReference>
<dbReference type="eggNOG" id="ENOG502R0WB">
    <property type="taxonomic scope" value="Eukaryota"/>
</dbReference>
<evidence type="ECO:0000313" key="3">
    <source>
        <dbReference type="WBParaSite" id="Csp11.Scaffold625.g6343.t1"/>
    </source>
</evidence>
<feature type="compositionally biased region" description="Basic residues" evidence="1">
    <location>
        <begin position="12"/>
        <end position="32"/>
    </location>
</feature>